<accession>Q5GX93</accession>
<sequence>MWHVQGHVSSADDDTRSIFAYRMMITPSGVARDWPHCRMCREPLEHGMESRITPTSGAASLPLPAADDAASPRSSATADDRHHGTDARLAGLTPRRSAALASAATALDCVTPHAAGSRGIGAPASVPVVHRPDRPIFSIIRPIAFLSTRADIGGHRHATSLSGNAVVFSRSKATLGGSDVGMVGMLDGQEHLVKTGISRSLLGQAVQCCAKGQGAEADKRLGYIVGSAARLLEGTMDKQATQQWLTLAFHAFLDTEKGKKLTEKAQTDALDIDDVCEIHDSLVAADPRLRNPLGIPALFDVINVAAAQDLVNALQGRHLSRQNIPDSSLLTPPDNAFIASRLIHDAEPLDTFLTKAFLPPDVSLAQAKQAAVRVKSAAAGSGAQPDELAADHALLARINDPVNLRSGKQALIDILRHSGLDGLFSSLLARLTLGEASDLGPDNMLVIPGEDARHKVISIDVTGFRYDREKDTPANSREPLRHGWGDVIQHPARALQVLLDASVMSSRYAKGLDGVHAMVIEAIREALAWQAMPEVEMVKRWYAALDVDSATSSLRSLGDQLKDMSDAGWMPDAALVNQVLARNSSFLINVVEKARK</sequence>
<dbReference type="KEGG" id="xoo:XOO3424"/>
<dbReference type="STRING" id="291331.XOO3424"/>
<evidence type="ECO:0000313" key="3">
    <source>
        <dbReference type="Proteomes" id="UP000006735"/>
    </source>
</evidence>
<name>Q5GX93_XANOR</name>
<dbReference type="HOGENOM" id="CLU_032311_0_0_6"/>
<feature type="compositionally biased region" description="Low complexity" evidence="1">
    <location>
        <begin position="54"/>
        <end position="77"/>
    </location>
</feature>
<reference evidence="2 3" key="1">
    <citation type="journal article" date="2005" name="Nucleic Acids Res.">
        <title>The genome sequence of Xanthomonas oryzae pathovar oryzae KACC10331, the bacterial blight pathogen of rice.</title>
        <authorList>
            <person name="Lee B.M."/>
            <person name="Park Y.J."/>
            <person name="Park D.S."/>
            <person name="Kang H.W."/>
            <person name="Kim J.G."/>
            <person name="Song E.S."/>
            <person name="Park I.C."/>
            <person name="Yoon U.H."/>
            <person name="Hahn J.H."/>
            <person name="Koo B.S."/>
            <person name="Lee G.B."/>
            <person name="Kim H."/>
            <person name="Park H.S."/>
            <person name="Yoon K.O."/>
            <person name="Kim J.H."/>
            <person name="Jung C.H."/>
            <person name="Koh N.H."/>
            <person name="Seo J.S."/>
            <person name="Go S.J."/>
        </authorList>
    </citation>
    <scope>NUCLEOTIDE SEQUENCE [LARGE SCALE GENOMIC DNA]</scope>
    <source>
        <strain evidence="3">KACC10331 / KXO85</strain>
    </source>
</reference>
<keyword evidence="3" id="KW-1185">Reference proteome</keyword>
<organism evidence="2 3">
    <name type="scientific">Xanthomonas oryzae pv. oryzae (strain KACC10331 / KXO85)</name>
    <dbReference type="NCBI Taxonomy" id="291331"/>
    <lineage>
        <taxon>Bacteria</taxon>
        <taxon>Pseudomonadati</taxon>
        <taxon>Pseudomonadota</taxon>
        <taxon>Gammaproteobacteria</taxon>
        <taxon>Lysobacterales</taxon>
        <taxon>Lysobacteraceae</taxon>
        <taxon>Xanthomonas</taxon>
    </lineage>
</organism>
<feature type="region of interest" description="Disordered" evidence="1">
    <location>
        <begin position="48"/>
        <end position="93"/>
    </location>
</feature>
<evidence type="ECO:0000313" key="2">
    <source>
        <dbReference type="EMBL" id="AAW76678.1"/>
    </source>
</evidence>
<proteinExistence type="predicted"/>
<evidence type="ECO:0008006" key="4">
    <source>
        <dbReference type="Google" id="ProtNLM"/>
    </source>
</evidence>
<evidence type="ECO:0000256" key="1">
    <source>
        <dbReference type="SAM" id="MobiDB-lite"/>
    </source>
</evidence>
<gene>
    <name evidence="2" type="ordered locus">XOO3424</name>
</gene>
<dbReference type="AlphaFoldDB" id="Q5GX93"/>
<dbReference type="EMBL" id="AE013598">
    <property type="protein sequence ID" value="AAW76678.1"/>
    <property type="molecule type" value="Genomic_DNA"/>
</dbReference>
<protein>
    <recommendedName>
        <fullName evidence="4">Type III secretion system effector protein</fullName>
    </recommendedName>
</protein>
<dbReference type="Proteomes" id="UP000006735">
    <property type="component" value="Chromosome"/>
</dbReference>